<dbReference type="SUPFAM" id="SSF55073">
    <property type="entry name" value="Nucleotide cyclase"/>
    <property type="match status" value="1"/>
</dbReference>
<dbReference type="PANTHER" id="PTHR43081:SF19">
    <property type="entry name" value="PH-SENSITIVE ADENYLATE CYCLASE RV1264"/>
    <property type="match status" value="1"/>
</dbReference>
<accession>A0ABT9E4W9</accession>
<gene>
    <name evidence="4" type="ORF">Q7A36_22875</name>
</gene>
<dbReference type="PANTHER" id="PTHR43081">
    <property type="entry name" value="ADENYLATE CYCLASE, TERMINAL-DIFFERENTIATION SPECIFIC-RELATED"/>
    <property type="match status" value="1"/>
</dbReference>
<organism evidence="4 5">
    <name type="scientific">Paracraurococcus lichenis</name>
    <dbReference type="NCBI Taxonomy" id="3064888"/>
    <lineage>
        <taxon>Bacteria</taxon>
        <taxon>Pseudomonadati</taxon>
        <taxon>Pseudomonadota</taxon>
        <taxon>Alphaproteobacteria</taxon>
        <taxon>Acetobacterales</taxon>
        <taxon>Roseomonadaceae</taxon>
        <taxon>Paracraurococcus</taxon>
    </lineage>
</organism>
<proteinExistence type="predicted"/>
<dbReference type="SMART" id="SM00028">
    <property type="entry name" value="TPR"/>
    <property type="match status" value="3"/>
</dbReference>
<dbReference type="RefSeq" id="WP_305106071.1">
    <property type="nucleotide sequence ID" value="NZ_JAUTWS010000025.1"/>
</dbReference>
<dbReference type="Proteomes" id="UP001243009">
    <property type="component" value="Unassembled WGS sequence"/>
</dbReference>
<feature type="transmembrane region" description="Helical" evidence="2">
    <location>
        <begin position="205"/>
        <end position="229"/>
    </location>
</feature>
<keyword evidence="5" id="KW-1185">Reference proteome</keyword>
<dbReference type="PROSITE" id="PS50125">
    <property type="entry name" value="GUANYLATE_CYCLASE_2"/>
    <property type="match status" value="1"/>
</dbReference>
<feature type="repeat" description="TPR" evidence="1">
    <location>
        <begin position="460"/>
        <end position="493"/>
    </location>
</feature>
<evidence type="ECO:0000259" key="3">
    <source>
        <dbReference type="PROSITE" id="PS50125"/>
    </source>
</evidence>
<dbReference type="InterPro" id="IPR001054">
    <property type="entry name" value="A/G_cyclase"/>
</dbReference>
<reference evidence="4 5" key="1">
    <citation type="submission" date="2023-08" db="EMBL/GenBank/DDBJ databases">
        <title>The draft genome sequence of Paracraurococcus sp. LOR1-02.</title>
        <authorList>
            <person name="Kingkaew E."/>
            <person name="Tanasupawat S."/>
        </authorList>
    </citation>
    <scope>NUCLEOTIDE SEQUENCE [LARGE SCALE GENOMIC DNA]</scope>
    <source>
        <strain evidence="4 5">LOR1-02</strain>
    </source>
</reference>
<dbReference type="CDD" id="cd07302">
    <property type="entry name" value="CHD"/>
    <property type="match status" value="1"/>
</dbReference>
<dbReference type="Gene3D" id="3.40.50.10070">
    <property type="entry name" value="TolB, N-terminal domain"/>
    <property type="match status" value="1"/>
</dbReference>
<dbReference type="EMBL" id="JAUTWS010000025">
    <property type="protein sequence ID" value="MDO9711214.1"/>
    <property type="molecule type" value="Genomic_DNA"/>
</dbReference>
<evidence type="ECO:0000313" key="5">
    <source>
        <dbReference type="Proteomes" id="UP001243009"/>
    </source>
</evidence>
<evidence type="ECO:0000256" key="2">
    <source>
        <dbReference type="SAM" id="Phobius"/>
    </source>
</evidence>
<name>A0ABT9E4W9_9PROT</name>
<keyword evidence="2" id="KW-0472">Membrane</keyword>
<dbReference type="Pfam" id="PF00211">
    <property type="entry name" value="Guanylate_cyc"/>
    <property type="match status" value="1"/>
</dbReference>
<keyword evidence="1" id="KW-0802">TPR repeat</keyword>
<dbReference type="PROSITE" id="PS50005">
    <property type="entry name" value="TPR"/>
    <property type="match status" value="1"/>
</dbReference>
<dbReference type="Gene3D" id="3.30.70.1230">
    <property type="entry name" value="Nucleotide cyclase"/>
    <property type="match status" value="1"/>
</dbReference>
<keyword evidence="2" id="KW-0812">Transmembrane</keyword>
<feature type="domain" description="Guanylate cyclase" evidence="3">
    <location>
        <begin position="18"/>
        <end position="135"/>
    </location>
</feature>
<dbReference type="SUPFAM" id="SSF48452">
    <property type="entry name" value="TPR-like"/>
    <property type="match status" value="1"/>
</dbReference>
<dbReference type="Gene3D" id="1.25.40.10">
    <property type="entry name" value="Tetratricopeptide repeat domain"/>
    <property type="match status" value="1"/>
</dbReference>
<dbReference type="InterPro" id="IPR019734">
    <property type="entry name" value="TPR_rpt"/>
</dbReference>
<dbReference type="InterPro" id="IPR050697">
    <property type="entry name" value="Adenylyl/Guanylyl_Cyclase_3/4"/>
</dbReference>
<dbReference type="InterPro" id="IPR029787">
    <property type="entry name" value="Nucleotide_cyclase"/>
</dbReference>
<protein>
    <submittedName>
        <fullName evidence="4">Adenylate/guanylate cyclase domain-containing protein</fullName>
    </submittedName>
</protein>
<sequence length="636" mass="70366">MQMVSADTLAPLQRRLAAIMMLDVAGYSRLTEADVEGTHRRWMTILAGVVRPALEETEGQIINRTGDGAMIEFPSVTLAVRAAIRIQAGAEALEQVQPPDRRIRLRIGINLGDVIVEHSVPGIFGDGVNIAARLEGLAEPGGIVLSETAMQLVDRTDFRFVDLGPQRLKNIARPIRAFAVSRDPPIPPRGAWLRLLPRLKPGRRLLLFAAVLLPLCGGLVDAVVGWYLARVRAQELIMILPFRNLSGNSDDDYLVDAIVDDLTNDLARARQGYVISSTTALSYKGRMVDVREIGRQSGVRYVLEGSFRRSGETLVVNAQLVDARTGGNIWAERFSHESRTLADLEDAMTRRLAAPLDFQVSEVRRTGMVGSFAADGNPLDERLRTMALITGSFTPASSLEARTRLERAVAKDVQSAEDLGLLAMLLVSDYLNNWNGASQADVTRTEILAHRALAIDPDAWRAHYALSQVHRVRAEHEAALKELDRTIELNPSFAVAYAQKGNELLALGQVAAAPEWGIKAATISPRDRSLSVFHWVTGRAYFVAGDYARAVEWLEKSVAERGTVWFSQAWLASALALSGDTRRTADTVARLRRDFPDYTLPRIMEYYDKQERFQNAAIKESLPRLYDGLRKAGLRD</sequence>
<dbReference type="InterPro" id="IPR011990">
    <property type="entry name" value="TPR-like_helical_dom_sf"/>
</dbReference>
<comment type="caution">
    <text evidence="4">The sequence shown here is derived from an EMBL/GenBank/DDBJ whole genome shotgun (WGS) entry which is preliminary data.</text>
</comment>
<evidence type="ECO:0000313" key="4">
    <source>
        <dbReference type="EMBL" id="MDO9711214.1"/>
    </source>
</evidence>
<evidence type="ECO:0000256" key="1">
    <source>
        <dbReference type="PROSITE-ProRule" id="PRU00339"/>
    </source>
</evidence>
<keyword evidence="2" id="KW-1133">Transmembrane helix</keyword>